<dbReference type="Proteomes" id="UP000289738">
    <property type="component" value="Chromosome A07"/>
</dbReference>
<keyword evidence="3" id="KW-1185">Reference proteome</keyword>
<reference evidence="2 3" key="1">
    <citation type="submission" date="2019-01" db="EMBL/GenBank/DDBJ databases">
        <title>Sequencing of cultivated peanut Arachis hypogaea provides insights into genome evolution and oil improvement.</title>
        <authorList>
            <person name="Chen X."/>
        </authorList>
    </citation>
    <scope>NUCLEOTIDE SEQUENCE [LARGE SCALE GENOMIC DNA]</scope>
    <source>
        <strain evidence="3">cv. Fuhuasheng</strain>
        <tissue evidence="2">Leaves</tissue>
    </source>
</reference>
<sequence length="195" mass="22492">MNSIEGKVIKLNKPGELGYKKDCLNMVGKIISEKEVSFKICKNALLGMWDNPQGVAVTDIGQKKMLFSFKDRKRGLRIIQNGPWNVRGNLVNLRLWMEGELVFEVDHDFMEFWIKVHGIPLDHMDIGTEILIGGMLGVLVEDEDPKVNGVLRISFLRIRVSINITKALPTGFWLEREEMPPLWVFFKYERLPDSY</sequence>
<dbReference type="AlphaFoldDB" id="A0A445CEI1"/>
<gene>
    <name evidence="2" type="ORF">Ahy_A07g035841</name>
</gene>
<feature type="domain" description="DUF4283" evidence="1">
    <location>
        <begin position="26"/>
        <end position="98"/>
    </location>
</feature>
<dbReference type="PANTHER" id="PTHR31286:SF178">
    <property type="entry name" value="DUF4283 DOMAIN-CONTAINING PROTEIN"/>
    <property type="match status" value="1"/>
</dbReference>
<organism evidence="2 3">
    <name type="scientific">Arachis hypogaea</name>
    <name type="common">Peanut</name>
    <dbReference type="NCBI Taxonomy" id="3818"/>
    <lineage>
        <taxon>Eukaryota</taxon>
        <taxon>Viridiplantae</taxon>
        <taxon>Streptophyta</taxon>
        <taxon>Embryophyta</taxon>
        <taxon>Tracheophyta</taxon>
        <taxon>Spermatophyta</taxon>
        <taxon>Magnoliopsida</taxon>
        <taxon>eudicotyledons</taxon>
        <taxon>Gunneridae</taxon>
        <taxon>Pentapetalae</taxon>
        <taxon>rosids</taxon>
        <taxon>fabids</taxon>
        <taxon>Fabales</taxon>
        <taxon>Fabaceae</taxon>
        <taxon>Papilionoideae</taxon>
        <taxon>50 kb inversion clade</taxon>
        <taxon>dalbergioids sensu lato</taxon>
        <taxon>Dalbergieae</taxon>
        <taxon>Pterocarpus clade</taxon>
        <taxon>Arachis</taxon>
    </lineage>
</organism>
<protein>
    <recommendedName>
        <fullName evidence="1">DUF4283 domain-containing protein</fullName>
    </recommendedName>
</protein>
<evidence type="ECO:0000313" key="3">
    <source>
        <dbReference type="Proteomes" id="UP000289738"/>
    </source>
</evidence>
<comment type="caution">
    <text evidence="2">The sequence shown here is derived from an EMBL/GenBank/DDBJ whole genome shotgun (WGS) entry which is preliminary data.</text>
</comment>
<proteinExistence type="predicted"/>
<accession>A0A445CEI1</accession>
<dbReference type="EMBL" id="SDMP01000007">
    <property type="protein sequence ID" value="RYR49362.1"/>
    <property type="molecule type" value="Genomic_DNA"/>
</dbReference>
<dbReference type="PANTHER" id="PTHR31286">
    <property type="entry name" value="GLYCINE-RICH CELL WALL STRUCTURAL PROTEIN 1.8-LIKE"/>
    <property type="match status" value="1"/>
</dbReference>
<evidence type="ECO:0000313" key="2">
    <source>
        <dbReference type="EMBL" id="RYR49362.1"/>
    </source>
</evidence>
<dbReference type="STRING" id="3818.A0A445CEI1"/>
<dbReference type="InterPro" id="IPR040256">
    <property type="entry name" value="At4g02000-like"/>
</dbReference>
<evidence type="ECO:0000259" key="1">
    <source>
        <dbReference type="Pfam" id="PF14111"/>
    </source>
</evidence>
<dbReference type="Pfam" id="PF14111">
    <property type="entry name" value="DUF4283"/>
    <property type="match status" value="1"/>
</dbReference>
<dbReference type="InterPro" id="IPR025558">
    <property type="entry name" value="DUF4283"/>
</dbReference>
<name>A0A445CEI1_ARAHY</name>